<keyword evidence="5 8" id="KW-1133">Transmembrane helix</keyword>
<dbReference type="InterPro" id="IPR039428">
    <property type="entry name" value="NUOK/Mnh_C1-like"/>
</dbReference>
<evidence type="ECO:0000313" key="9">
    <source>
        <dbReference type="EMBL" id="QMV84557.1"/>
    </source>
</evidence>
<dbReference type="GO" id="GO:0005886">
    <property type="term" value="C:plasma membrane"/>
    <property type="evidence" value="ECO:0007669"/>
    <property type="project" value="UniProtKB-SubCell"/>
</dbReference>
<evidence type="ECO:0000256" key="6">
    <source>
        <dbReference type="ARBA" id="ARBA00023136"/>
    </source>
</evidence>
<dbReference type="Pfam" id="PF00420">
    <property type="entry name" value="Oxidored_q2"/>
    <property type="match status" value="1"/>
</dbReference>
<dbReference type="AlphaFoldDB" id="A0A7G5FD66"/>
<feature type="transmembrane region" description="Helical" evidence="8">
    <location>
        <begin position="72"/>
        <end position="96"/>
    </location>
</feature>
<name>A0A7G5FD66_9CORY</name>
<organism evidence="9 10">
    <name type="scientific">Corynebacterium hindlerae</name>
    <dbReference type="NCBI Taxonomy" id="699041"/>
    <lineage>
        <taxon>Bacteria</taxon>
        <taxon>Bacillati</taxon>
        <taxon>Actinomycetota</taxon>
        <taxon>Actinomycetes</taxon>
        <taxon>Mycobacteriales</taxon>
        <taxon>Corynebacteriaceae</taxon>
        <taxon>Corynebacterium</taxon>
    </lineage>
</organism>
<dbReference type="Gene3D" id="1.10.287.3510">
    <property type="match status" value="1"/>
</dbReference>
<evidence type="ECO:0000256" key="8">
    <source>
        <dbReference type="SAM" id="Phobius"/>
    </source>
</evidence>
<feature type="transmembrane region" description="Helical" evidence="8">
    <location>
        <begin position="6"/>
        <end position="23"/>
    </location>
</feature>
<evidence type="ECO:0000256" key="3">
    <source>
        <dbReference type="ARBA" id="ARBA00022475"/>
    </source>
</evidence>
<evidence type="ECO:0000313" key="10">
    <source>
        <dbReference type="Proteomes" id="UP000515570"/>
    </source>
</evidence>
<reference evidence="9 10" key="1">
    <citation type="submission" date="2020-07" db="EMBL/GenBank/DDBJ databases">
        <title>non toxigenic Corynebacterium sp. nov from a clinical source.</title>
        <authorList>
            <person name="Bernier A.-M."/>
            <person name="Bernard K."/>
        </authorList>
    </citation>
    <scope>NUCLEOTIDE SEQUENCE [LARGE SCALE GENOMIC DNA]</scope>
    <source>
        <strain evidence="10">NML 93-0612</strain>
    </source>
</reference>
<evidence type="ECO:0000256" key="1">
    <source>
        <dbReference type="ARBA" id="ARBA00004651"/>
    </source>
</evidence>
<keyword evidence="6 8" id="KW-0472">Membrane</keyword>
<dbReference type="PANTHER" id="PTHR34583:SF2">
    <property type="entry name" value="ANTIPORTER SUBUNIT MNHC2-RELATED"/>
    <property type="match status" value="1"/>
</dbReference>
<evidence type="ECO:0000256" key="5">
    <source>
        <dbReference type="ARBA" id="ARBA00022989"/>
    </source>
</evidence>
<dbReference type="PANTHER" id="PTHR34583">
    <property type="entry name" value="ANTIPORTER SUBUNIT MNHC2-RELATED"/>
    <property type="match status" value="1"/>
</dbReference>
<dbReference type="RefSeq" id="WP_182385365.1">
    <property type="nucleotide sequence ID" value="NZ_CP059833.1"/>
</dbReference>
<accession>A0A7G5FD66</accession>
<feature type="transmembrane region" description="Helical" evidence="8">
    <location>
        <begin position="30"/>
        <end position="52"/>
    </location>
</feature>
<protein>
    <submittedName>
        <fullName evidence="9">Na(+)/H(+) antiporter subunit C</fullName>
    </submittedName>
</protein>
<gene>
    <name evidence="9" type="ORF">HW450_09320</name>
</gene>
<comment type="subcellular location">
    <subcellularLocation>
        <location evidence="1">Cell membrane</location>
        <topology evidence="1">Multi-pass membrane protein</topology>
    </subcellularLocation>
</comment>
<dbReference type="NCBIfam" id="NF005929">
    <property type="entry name" value="PRK07946.1"/>
    <property type="match status" value="1"/>
</dbReference>
<keyword evidence="4 8" id="KW-0812">Transmembrane</keyword>
<evidence type="ECO:0000256" key="2">
    <source>
        <dbReference type="ARBA" id="ARBA00010388"/>
    </source>
</evidence>
<dbReference type="InterPro" id="IPR050601">
    <property type="entry name" value="CPA3_antiporter_subunitC"/>
</dbReference>
<dbReference type="Proteomes" id="UP000515570">
    <property type="component" value="Chromosome"/>
</dbReference>
<dbReference type="EMBL" id="CP059833">
    <property type="protein sequence ID" value="QMV84557.1"/>
    <property type="molecule type" value="Genomic_DNA"/>
</dbReference>
<keyword evidence="10" id="KW-1185">Reference proteome</keyword>
<proteinExistence type="inferred from homology"/>
<evidence type="ECO:0000256" key="7">
    <source>
        <dbReference type="SAM" id="MobiDB-lite"/>
    </source>
</evidence>
<keyword evidence="3" id="KW-1003">Cell membrane</keyword>
<comment type="similarity">
    <text evidence="2">Belongs to the CPA3 antiporters (TC 2.A.63) subunit C family.</text>
</comment>
<sequence length="162" mass="16783">MVANFALLTAAAVLVACGVYLVLERAITRMLMGLLLMGNGANLLILTAGGGAGAPPIKGRESAVNAVDADPLAQAMILTAIVISMAMTAFILALAYRQYQYRTADILQDDTEDTVVAKRPATASAAPDHDLSDDPTTGHPTHTGDAFGPASFEQPLQGETDA</sequence>
<evidence type="ECO:0000256" key="4">
    <source>
        <dbReference type="ARBA" id="ARBA00022692"/>
    </source>
</evidence>
<feature type="region of interest" description="Disordered" evidence="7">
    <location>
        <begin position="118"/>
        <end position="162"/>
    </location>
</feature>